<dbReference type="OrthoDB" id="5825876at2759"/>
<name>Q9XUK6_CAEEL</name>
<dbReference type="AlphaFoldDB" id="Q9XUK6"/>
<feature type="transmembrane region" description="Helical" evidence="1">
    <location>
        <begin position="6"/>
        <end position="32"/>
    </location>
</feature>
<feature type="transmembrane region" description="Helical" evidence="1">
    <location>
        <begin position="230"/>
        <end position="251"/>
    </location>
</feature>
<proteinExistence type="predicted"/>
<feature type="transmembrane region" description="Helical" evidence="1">
    <location>
        <begin position="44"/>
        <end position="66"/>
    </location>
</feature>
<dbReference type="CTD" id="189271"/>
<evidence type="ECO:0000256" key="1">
    <source>
        <dbReference type="SAM" id="Phobius"/>
    </source>
</evidence>
<sequence>MLYRLIAFSQIAFTLINLFCVIFDTTLLWCVIKQRCSLSRSSGPFVYIVFFTGFGIIEKVNNFIMVDAWPISEWWSPNGGYEKYRQLIGSNVTLVFLICYLTPLFLDWIITLHRISIFLSPLRSKIWFNDKNVSIYCVIVSILVIIWLLVQQLSSCTLNFNALTSFLESACAPDRHPITWFQNKFLIYVPIFSMVVNASMLFFQRISRKVSTSAALAKSISESQIKRENALIRQAMFIGAYLSIYEILYLQIRLYPESFNSAPFEFQTITYSLRLLAVGSLNFCVYFVLTKSTRAMVLKFLGYKTQTRAPTVSQTAKCHP</sequence>
<dbReference type="GeneID" id="189271"/>
<dbReference type="EMBL" id="BX284605">
    <property type="protein sequence ID" value="CAB04930.1"/>
    <property type="molecule type" value="Genomic_DNA"/>
</dbReference>
<dbReference type="UCSC" id="W07A8.1">
    <property type="organism name" value="c. elegans"/>
</dbReference>
<keyword evidence="1" id="KW-0812">Transmembrane</keyword>
<keyword evidence="1" id="KW-1133">Transmembrane helix</keyword>
<dbReference type="Pfam" id="PF03383">
    <property type="entry name" value="Serpentine_r_xa"/>
    <property type="match status" value="1"/>
</dbReference>
<protein>
    <submittedName>
        <fullName evidence="2">G_PROTEIN_RECEP_F1_2 domain-containing protein</fullName>
    </submittedName>
</protein>
<dbReference type="PANTHER" id="PTHR23018:SF5">
    <property type="entry name" value="G_PROTEIN_RECEP_F1_2 DOMAIN-CONTAINING PROTEIN"/>
    <property type="match status" value="1"/>
</dbReference>
<dbReference type="eggNOG" id="ENOG502TFZ7">
    <property type="taxonomic scope" value="Eukaryota"/>
</dbReference>
<dbReference type="KEGG" id="cel:CELE_W07A8.1"/>
<dbReference type="SMR" id="Q9XUK6"/>
<feature type="transmembrane region" description="Helical" evidence="1">
    <location>
        <begin position="185"/>
        <end position="203"/>
    </location>
</feature>
<dbReference type="PANTHER" id="PTHR23018">
    <property type="entry name" value="SERPENTINE RECEPTOR, CLASS XA-RELATED"/>
    <property type="match status" value="1"/>
</dbReference>
<reference evidence="2 3" key="1">
    <citation type="journal article" date="1998" name="Science">
        <title>Genome sequence of the nematode C. elegans: a platform for investigating biology.</title>
        <authorList>
            <consortium name="The C. elegans sequencing consortium"/>
            <person name="Sulson J.E."/>
            <person name="Waterston R."/>
        </authorList>
    </citation>
    <scope>NUCLEOTIDE SEQUENCE [LARGE SCALE GENOMIC DNA]</scope>
    <source>
        <strain evidence="2 3">Bristol N2</strain>
    </source>
</reference>
<dbReference type="PIR" id="T26259">
    <property type="entry name" value="T26259"/>
</dbReference>
<organism evidence="2 3">
    <name type="scientific">Caenorhabditis elegans</name>
    <dbReference type="NCBI Taxonomy" id="6239"/>
    <lineage>
        <taxon>Eukaryota</taxon>
        <taxon>Metazoa</taxon>
        <taxon>Ecdysozoa</taxon>
        <taxon>Nematoda</taxon>
        <taxon>Chromadorea</taxon>
        <taxon>Rhabditida</taxon>
        <taxon>Rhabditina</taxon>
        <taxon>Rhabditomorpha</taxon>
        <taxon>Rhabditoidea</taxon>
        <taxon>Rhabditidae</taxon>
        <taxon>Peloderinae</taxon>
        <taxon>Caenorhabditis</taxon>
    </lineage>
</organism>
<evidence type="ECO:0000313" key="3">
    <source>
        <dbReference type="Proteomes" id="UP000001940"/>
    </source>
</evidence>
<dbReference type="AGR" id="WB:WBGene00012318"/>
<feature type="transmembrane region" description="Helical" evidence="1">
    <location>
        <begin position="86"/>
        <end position="112"/>
    </location>
</feature>
<dbReference type="HOGENOM" id="CLU_069454_0_0_1"/>
<dbReference type="WormBase" id="W07A8.1">
    <property type="protein sequence ID" value="CE20159"/>
    <property type="gene ID" value="WBGene00012318"/>
    <property type="gene designation" value="srxa-1"/>
</dbReference>
<evidence type="ECO:0000313" key="4">
    <source>
        <dbReference type="WormBase" id="W07A8.1"/>
    </source>
</evidence>
<dbReference type="InterPro" id="IPR005047">
    <property type="entry name" value="7TM_GPCR_serpentine_rcpt_Srxa"/>
</dbReference>
<feature type="transmembrane region" description="Helical" evidence="1">
    <location>
        <begin position="133"/>
        <end position="150"/>
    </location>
</feature>
<keyword evidence="3" id="KW-1185">Reference proteome</keyword>
<dbReference type="PhylomeDB" id="Q9XUK6"/>
<dbReference type="PaxDb" id="6239-W07A8.1"/>
<keyword evidence="1" id="KW-0472">Membrane</keyword>
<feature type="transmembrane region" description="Helical" evidence="1">
    <location>
        <begin position="271"/>
        <end position="289"/>
    </location>
</feature>
<dbReference type="OMA" id="DRHPVTW"/>
<dbReference type="Proteomes" id="UP000001940">
    <property type="component" value="Chromosome V"/>
</dbReference>
<dbReference type="InParanoid" id="Q9XUK6"/>
<dbReference type="FunCoup" id="Q9XUK6">
    <property type="interactions" value="7"/>
</dbReference>
<accession>Q9XUK6</accession>
<evidence type="ECO:0000313" key="2">
    <source>
        <dbReference type="EMBL" id="CAB04930.1"/>
    </source>
</evidence>
<gene>
    <name evidence="2 4" type="primary">srxa-1</name>
    <name evidence="2" type="ORF">CELE_W07A8.1</name>
    <name evidence="4" type="ORF">W07A8.1</name>
</gene>
<dbReference type="RefSeq" id="NP_508003.1">
    <property type="nucleotide sequence ID" value="NM_075602.2"/>
</dbReference>